<dbReference type="VEuPathDB" id="FungiDB:AFUB_036880"/>
<dbReference type="AlphaFoldDB" id="B0XWY8"/>
<dbReference type="HOGENOM" id="CLU_2721748_0_0_1"/>
<dbReference type="Proteomes" id="UP000001699">
    <property type="component" value="Unassembled WGS sequence"/>
</dbReference>
<accession>B0XWY8</accession>
<name>B0XWY8_ASPFC</name>
<sequence length="72" mass="7987">MSCVAMDFAVSEQQVDSLNLDMAFNLSIWKWRLVCSSTIKELPSSVRDKLALSFSCAGRDLVVFSIIGMPLD</sequence>
<dbReference type="EMBL" id="DS499596">
    <property type="protein sequence ID" value="EDP52522.1"/>
    <property type="molecule type" value="Genomic_DNA"/>
</dbReference>
<evidence type="ECO:0000313" key="1">
    <source>
        <dbReference type="EMBL" id="EDP52522.1"/>
    </source>
</evidence>
<reference evidence="1 2" key="1">
    <citation type="journal article" date="2008" name="PLoS Genet.">
        <title>Genomic islands in the pathogenic filamentous fungus Aspergillus fumigatus.</title>
        <authorList>
            <person name="Fedorova N.D."/>
            <person name="Khaldi N."/>
            <person name="Joardar V.S."/>
            <person name="Maiti R."/>
            <person name="Amedeo P."/>
            <person name="Anderson M.J."/>
            <person name="Crabtree J."/>
            <person name="Silva J.C."/>
            <person name="Badger J.H."/>
            <person name="Albarraq A."/>
            <person name="Angiuoli S."/>
            <person name="Bussey H."/>
            <person name="Bowyer P."/>
            <person name="Cotty P.J."/>
            <person name="Dyer P.S."/>
            <person name="Egan A."/>
            <person name="Galens K."/>
            <person name="Fraser-Liggett C.M."/>
            <person name="Haas B.J."/>
            <person name="Inman J.M."/>
            <person name="Kent R."/>
            <person name="Lemieux S."/>
            <person name="Malavazi I."/>
            <person name="Orvis J."/>
            <person name="Roemer T."/>
            <person name="Ronning C.M."/>
            <person name="Sundaram J.P."/>
            <person name="Sutton G."/>
            <person name="Turner G."/>
            <person name="Venter J.C."/>
            <person name="White O.R."/>
            <person name="Whitty B.R."/>
            <person name="Youngman P."/>
            <person name="Wolfe K.H."/>
            <person name="Goldman G.H."/>
            <person name="Wortman J.R."/>
            <person name="Jiang B."/>
            <person name="Denning D.W."/>
            <person name="Nierman W.C."/>
        </authorList>
    </citation>
    <scope>NUCLEOTIDE SEQUENCE [LARGE SCALE GENOMIC DNA]</scope>
    <source>
        <strain evidence="2">CBS 144.89 / FGSC A1163 / CEA10</strain>
    </source>
</reference>
<protein>
    <submittedName>
        <fullName evidence="1">Uncharacterized protein</fullName>
    </submittedName>
</protein>
<evidence type="ECO:0000313" key="2">
    <source>
        <dbReference type="Proteomes" id="UP000001699"/>
    </source>
</evidence>
<proteinExistence type="predicted"/>
<keyword evidence="2" id="KW-1185">Reference proteome</keyword>
<gene>
    <name evidence="1" type="ORF">AFUB_036880</name>
</gene>
<organism evidence="1 2">
    <name type="scientific">Aspergillus fumigatus (strain CBS 144.89 / FGSC A1163 / CEA10)</name>
    <name type="common">Neosartorya fumigata</name>
    <dbReference type="NCBI Taxonomy" id="451804"/>
    <lineage>
        <taxon>Eukaryota</taxon>
        <taxon>Fungi</taxon>
        <taxon>Dikarya</taxon>
        <taxon>Ascomycota</taxon>
        <taxon>Pezizomycotina</taxon>
        <taxon>Eurotiomycetes</taxon>
        <taxon>Eurotiomycetidae</taxon>
        <taxon>Eurotiales</taxon>
        <taxon>Aspergillaceae</taxon>
        <taxon>Aspergillus</taxon>
        <taxon>Aspergillus subgen. Fumigati</taxon>
    </lineage>
</organism>